<dbReference type="OrthoDB" id="178074at2157"/>
<name>A0A4V1G0C9_9EURY</name>
<dbReference type="Proteomes" id="UP000302218">
    <property type="component" value="Plasmid pNVE414"/>
</dbReference>
<proteinExistence type="predicted"/>
<dbReference type="AlphaFoldDB" id="A0A4V1G0C9"/>
<keyword evidence="2" id="KW-0812">Transmembrane</keyword>
<feature type="region of interest" description="Disordered" evidence="1">
    <location>
        <begin position="147"/>
        <end position="170"/>
    </location>
</feature>
<keyword evidence="2" id="KW-1133">Transmembrane helix</keyword>
<organism evidence="3 4">
    <name type="scientific">Natrinema versiforme</name>
    <dbReference type="NCBI Taxonomy" id="88724"/>
    <lineage>
        <taxon>Archaea</taxon>
        <taxon>Methanobacteriati</taxon>
        <taxon>Methanobacteriota</taxon>
        <taxon>Stenosarchaea group</taxon>
        <taxon>Halobacteria</taxon>
        <taxon>Halobacteriales</taxon>
        <taxon>Natrialbaceae</taxon>
        <taxon>Natrinema</taxon>
    </lineage>
</organism>
<dbReference type="KEGG" id="nvr:FEJ81_21715"/>
<keyword evidence="2" id="KW-0472">Membrane</keyword>
<accession>A0A4V1G0C9</accession>
<evidence type="ECO:0000313" key="4">
    <source>
        <dbReference type="Proteomes" id="UP000302218"/>
    </source>
</evidence>
<evidence type="ECO:0000256" key="1">
    <source>
        <dbReference type="SAM" id="MobiDB-lite"/>
    </source>
</evidence>
<evidence type="ECO:0000256" key="2">
    <source>
        <dbReference type="SAM" id="Phobius"/>
    </source>
</evidence>
<reference evidence="4" key="1">
    <citation type="submission" date="2019-05" db="EMBL/GenBank/DDBJ databases">
        <title>Genome sequence and methylation pattern of the halophilic Archaeon Natrinema versiforme BOL5-4.</title>
        <authorList>
            <person name="DasSarma P."/>
            <person name="Anton B.P."/>
            <person name="DasSarma S.L."/>
            <person name="Martinez F.L."/>
            <person name="Guzman D."/>
            <person name="Roberts R.J."/>
            <person name="DasSarma S."/>
        </authorList>
    </citation>
    <scope>NUCLEOTIDE SEQUENCE [LARGE SCALE GENOMIC DNA]</scope>
    <source>
        <strain evidence="4">BOL5-4</strain>
        <plasmid evidence="4">pnve414</plasmid>
    </source>
</reference>
<evidence type="ECO:0000313" key="3">
    <source>
        <dbReference type="EMBL" id="QCS44906.1"/>
    </source>
</evidence>
<gene>
    <name evidence="3" type="ORF">FEJ81_21715</name>
</gene>
<keyword evidence="3" id="KW-0614">Plasmid</keyword>
<protein>
    <submittedName>
        <fullName evidence="3">SHOCT domain-containing protein</fullName>
    </submittedName>
</protein>
<geneLocation type="plasmid" evidence="4">
    <name>pnve414</name>
</geneLocation>
<feature type="transmembrane region" description="Helical" evidence="2">
    <location>
        <begin position="7"/>
        <end position="28"/>
    </location>
</feature>
<feature type="transmembrane region" description="Helical" evidence="2">
    <location>
        <begin position="56"/>
        <end position="79"/>
    </location>
</feature>
<dbReference type="EMBL" id="CP040332">
    <property type="protein sequence ID" value="QCS44906.1"/>
    <property type="molecule type" value="Genomic_DNA"/>
</dbReference>
<sequence>MVSRHWLYFGGFVITGVLLVGVGLMGVVDALSVLSGDVYYGEEFILLAMLGEAAEWVMVGLVLGLVAVVLLGATIVSVLRSASLPRSDRLVSLVERLEREYPILQQFDVSEKVEPTVEDREQRIKDRYAAGEIDEAEFEREMEQVLDDDFATETPRSGNETTVEIEDRDG</sequence>